<evidence type="ECO:0000256" key="1">
    <source>
        <dbReference type="PROSITE-ProRule" id="PRU00473"/>
    </source>
</evidence>
<feature type="domain" description="OmpA-like" evidence="3">
    <location>
        <begin position="104"/>
        <end position="221"/>
    </location>
</feature>
<feature type="region of interest" description="Disordered" evidence="2">
    <location>
        <begin position="58"/>
        <end position="80"/>
    </location>
</feature>
<dbReference type="Pfam" id="PF00691">
    <property type="entry name" value="OmpA"/>
    <property type="match status" value="1"/>
</dbReference>
<dbReference type="AlphaFoldDB" id="A0AAV5NQL6"/>
<accession>A0AAV5NQL6</accession>
<evidence type="ECO:0000313" key="4">
    <source>
        <dbReference type="EMBL" id="GLQ72659.1"/>
    </source>
</evidence>
<proteinExistence type="predicted"/>
<name>A0AAV5NQL6_9VIBR</name>
<keyword evidence="1" id="KW-0472">Membrane</keyword>
<dbReference type="Gene3D" id="3.30.1330.60">
    <property type="entry name" value="OmpA-like domain"/>
    <property type="match status" value="1"/>
</dbReference>
<protein>
    <submittedName>
        <fullName evidence="4">Membrane protein</fullName>
    </submittedName>
</protein>
<sequence>MTRHFNLAFILLLGTLSGCTALKPPNLLETAPRSEAELIYPDWGEEEIEQPTTRMEYVQRQAAPSSVRSPSPVRSPTGRKNMTDIQNLMAYMDQNGIGYNVVPGQHPVIKLDKKIHFRTGSALVTDASQYWLSGLGRFLASQPTIKTVIDGHTDSTGSNRINDSLSDKRAMQVKILLTREQVPASNVYTRGYGKHMPSCSNLSKQGMACNRRVELMFITDK</sequence>
<dbReference type="InterPro" id="IPR036737">
    <property type="entry name" value="OmpA-like_sf"/>
</dbReference>
<evidence type="ECO:0000256" key="2">
    <source>
        <dbReference type="SAM" id="MobiDB-lite"/>
    </source>
</evidence>
<dbReference type="CDD" id="cd07185">
    <property type="entry name" value="OmpA_C-like"/>
    <property type="match status" value="1"/>
</dbReference>
<evidence type="ECO:0000313" key="5">
    <source>
        <dbReference type="Proteomes" id="UP001156690"/>
    </source>
</evidence>
<dbReference type="PANTHER" id="PTHR30329">
    <property type="entry name" value="STATOR ELEMENT OF FLAGELLAR MOTOR COMPLEX"/>
    <property type="match status" value="1"/>
</dbReference>
<dbReference type="EMBL" id="BSNX01000019">
    <property type="protein sequence ID" value="GLQ72659.1"/>
    <property type="molecule type" value="Genomic_DNA"/>
</dbReference>
<dbReference type="GO" id="GO:0016020">
    <property type="term" value="C:membrane"/>
    <property type="evidence" value="ECO:0007669"/>
    <property type="project" value="UniProtKB-UniRule"/>
</dbReference>
<dbReference type="PROSITE" id="PS51257">
    <property type="entry name" value="PROKAR_LIPOPROTEIN"/>
    <property type="match status" value="1"/>
</dbReference>
<reference evidence="5" key="1">
    <citation type="journal article" date="2019" name="Int. J. Syst. Evol. Microbiol.">
        <title>The Global Catalogue of Microorganisms (GCM) 10K type strain sequencing project: providing services to taxonomists for standard genome sequencing and annotation.</title>
        <authorList>
            <consortium name="The Broad Institute Genomics Platform"/>
            <consortium name="The Broad Institute Genome Sequencing Center for Infectious Disease"/>
            <person name="Wu L."/>
            <person name="Ma J."/>
        </authorList>
    </citation>
    <scope>NUCLEOTIDE SEQUENCE [LARGE SCALE GENOMIC DNA]</scope>
    <source>
        <strain evidence="5">NBRC 15640</strain>
    </source>
</reference>
<dbReference type="RefSeq" id="WP_126606426.1">
    <property type="nucleotide sequence ID" value="NZ_AP025145.1"/>
</dbReference>
<organism evidence="4 5">
    <name type="scientific">Vibrio penaeicida</name>
    <dbReference type="NCBI Taxonomy" id="104609"/>
    <lineage>
        <taxon>Bacteria</taxon>
        <taxon>Pseudomonadati</taxon>
        <taxon>Pseudomonadota</taxon>
        <taxon>Gammaproteobacteria</taxon>
        <taxon>Vibrionales</taxon>
        <taxon>Vibrionaceae</taxon>
        <taxon>Vibrio</taxon>
    </lineage>
</organism>
<feature type="compositionally biased region" description="Low complexity" evidence="2">
    <location>
        <begin position="64"/>
        <end position="76"/>
    </location>
</feature>
<gene>
    <name evidence="4" type="ORF">GCM10007932_20190</name>
</gene>
<dbReference type="Proteomes" id="UP001156690">
    <property type="component" value="Unassembled WGS sequence"/>
</dbReference>
<evidence type="ECO:0000259" key="3">
    <source>
        <dbReference type="PROSITE" id="PS51123"/>
    </source>
</evidence>
<keyword evidence="5" id="KW-1185">Reference proteome</keyword>
<dbReference type="PANTHER" id="PTHR30329:SF21">
    <property type="entry name" value="LIPOPROTEIN YIAD-RELATED"/>
    <property type="match status" value="1"/>
</dbReference>
<dbReference type="PROSITE" id="PS51123">
    <property type="entry name" value="OMPA_2"/>
    <property type="match status" value="1"/>
</dbReference>
<dbReference type="InterPro" id="IPR050330">
    <property type="entry name" value="Bact_OuterMem_StrucFunc"/>
</dbReference>
<comment type="caution">
    <text evidence="4">The sequence shown here is derived from an EMBL/GenBank/DDBJ whole genome shotgun (WGS) entry which is preliminary data.</text>
</comment>
<dbReference type="InterPro" id="IPR006665">
    <property type="entry name" value="OmpA-like"/>
</dbReference>
<dbReference type="SUPFAM" id="SSF103088">
    <property type="entry name" value="OmpA-like"/>
    <property type="match status" value="1"/>
</dbReference>